<comment type="caution">
    <text evidence="2">The sequence shown here is derived from an EMBL/GenBank/DDBJ whole genome shotgun (WGS) entry which is preliminary data.</text>
</comment>
<evidence type="ECO:0000313" key="2">
    <source>
        <dbReference type="EMBL" id="MBM6401677.1"/>
    </source>
</evidence>
<proteinExistence type="predicted"/>
<dbReference type="EMBL" id="JAFDVD010000016">
    <property type="protein sequence ID" value="MBM6401677.1"/>
    <property type="molecule type" value="Genomic_DNA"/>
</dbReference>
<evidence type="ECO:0008006" key="4">
    <source>
        <dbReference type="Google" id="ProtNLM"/>
    </source>
</evidence>
<dbReference type="Gene3D" id="2.50.20.20">
    <property type="match status" value="1"/>
</dbReference>
<keyword evidence="3" id="KW-1185">Reference proteome</keyword>
<evidence type="ECO:0000313" key="3">
    <source>
        <dbReference type="Proteomes" id="UP001430172"/>
    </source>
</evidence>
<evidence type="ECO:0000256" key="1">
    <source>
        <dbReference type="SAM" id="MobiDB-lite"/>
    </source>
</evidence>
<reference evidence="2" key="1">
    <citation type="submission" date="2021-02" db="EMBL/GenBank/DDBJ databases">
        <title>Phycicoccus sp. MQZ13P-5T, whole genome shotgun sequence.</title>
        <authorList>
            <person name="Tuo L."/>
        </authorList>
    </citation>
    <scope>NUCLEOTIDE SEQUENCE</scope>
    <source>
        <strain evidence="2">MQZ13P-5</strain>
    </source>
</reference>
<dbReference type="SUPFAM" id="SSF89392">
    <property type="entry name" value="Prokaryotic lipoproteins and lipoprotein localization factors"/>
    <property type="match status" value="1"/>
</dbReference>
<name>A0ABS2CP71_9MICO</name>
<protein>
    <recommendedName>
        <fullName evidence="4">LppX_LprAFG lipoprotein</fullName>
    </recommendedName>
</protein>
<organism evidence="2 3">
    <name type="scientific">Phycicoccus sonneratiae</name>
    <dbReference type="NCBI Taxonomy" id="2807628"/>
    <lineage>
        <taxon>Bacteria</taxon>
        <taxon>Bacillati</taxon>
        <taxon>Actinomycetota</taxon>
        <taxon>Actinomycetes</taxon>
        <taxon>Micrococcales</taxon>
        <taxon>Intrasporangiaceae</taxon>
        <taxon>Phycicoccus</taxon>
    </lineage>
</organism>
<dbReference type="RefSeq" id="WP_204132140.1">
    <property type="nucleotide sequence ID" value="NZ_JAFDVD010000016.1"/>
</dbReference>
<accession>A0ABS2CP71</accession>
<dbReference type="Proteomes" id="UP001430172">
    <property type="component" value="Unassembled WGS sequence"/>
</dbReference>
<feature type="compositionally biased region" description="Low complexity" evidence="1">
    <location>
        <begin position="23"/>
        <end position="43"/>
    </location>
</feature>
<gene>
    <name evidence="2" type="ORF">JQN70_14870</name>
</gene>
<dbReference type="InterPro" id="IPR029046">
    <property type="entry name" value="LolA/LolB/LppX"/>
</dbReference>
<sequence>MAALALSGCAAVPLEAGRPARPPASVGASTTTSPSTSPSLPSGKVDAARFFDDLADRVTDADTVDVELESPYESIQAEWQPSTSSARVGFQDSEQWLRVVVIGEQAWTLDEEKTDAPWRKVAEPPDVIQEALPSLQVDTWRDGTRSVTRGPSEVVEGHRITSYSLAVRAEQAYAVLGIDPPAKGPATVPVLLRLDDEGMPVQASMKVADGRLDIRYSGWGADLEIVAPPVG</sequence>
<feature type="region of interest" description="Disordered" evidence="1">
    <location>
        <begin position="14"/>
        <end position="44"/>
    </location>
</feature>